<dbReference type="Proteomes" id="UP000230251">
    <property type="component" value="Unassembled WGS sequence"/>
</dbReference>
<sequence>MFKQKNRLKKDEDIKRVVKSGRSVFDSHCGLKYLQNGLAESRFTVVVGLKVSKKAVDRNRIRRQYREIIRLHLGKMKKGYDVVFLTSKQALAIDYQEKEERLMKVLKKAGLIYKG</sequence>
<dbReference type="InterPro" id="IPR000100">
    <property type="entry name" value="RNase_P"/>
</dbReference>
<protein>
    <recommendedName>
        <fullName evidence="6 7">Ribonuclease P protein component</fullName>
        <shortName evidence="6">RNase P protein</shortName>
        <shortName evidence="6">RNaseP protein</shortName>
        <ecNumber evidence="6 7">3.1.26.5</ecNumber>
    </recommendedName>
    <alternativeName>
        <fullName evidence="6">Protein C5</fullName>
    </alternativeName>
</protein>
<proteinExistence type="inferred from homology"/>
<organism evidence="8 9">
    <name type="scientific">Candidatus Uhrbacteria bacterium CG_4_9_14_0_2_um_filter_41_50</name>
    <dbReference type="NCBI Taxonomy" id="1975031"/>
    <lineage>
        <taxon>Bacteria</taxon>
        <taxon>Candidatus Uhriibacteriota</taxon>
    </lineage>
</organism>
<dbReference type="GO" id="GO:0030677">
    <property type="term" value="C:ribonuclease P complex"/>
    <property type="evidence" value="ECO:0007669"/>
    <property type="project" value="TreeGrafter"/>
</dbReference>
<comment type="similarity">
    <text evidence="6">Belongs to the RnpA family.</text>
</comment>
<gene>
    <name evidence="6 8" type="primary">rnpA</name>
    <name evidence="8" type="ORF">CO057_04575</name>
</gene>
<evidence type="ECO:0000256" key="5">
    <source>
        <dbReference type="ARBA" id="ARBA00022884"/>
    </source>
</evidence>
<dbReference type="InterPro" id="IPR020568">
    <property type="entry name" value="Ribosomal_Su5_D2-typ_SF"/>
</dbReference>
<dbReference type="EMBL" id="PFSI01000067">
    <property type="protein sequence ID" value="PJC24158.1"/>
    <property type="molecule type" value="Genomic_DNA"/>
</dbReference>
<comment type="caution">
    <text evidence="8">The sequence shown here is derived from an EMBL/GenBank/DDBJ whole genome shotgun (WGS) entry which is preliminary data.</text>
</comment>
<dbReference type="NCBIfam" id="TIGR00188">
    <property type="entry name" value="rnpA"/>
    <property type="match status" value="1"/>
</dbReference>
<keyword evidence="3 6" id="KW-0255">Endonuclease</keyword>
<dbReference type="AlphaFoldDB" id="A0A2M8EN53"/>
<dbReference type="GO" id="GO:0000049">
    <property type="term" value="F:tRNA binding"/>
    <property type="evidence" value="ECO:0007669"/>
    <property type="project" value="UniProtKB-UniRule"/>
</dbReference>
<comment type="function">
    <text evidence="6">RNaseP catalyzes the removal of the 5'-leader sequence from pre-tRNA to produce the mature 5'-terminus. It can also cleave other RNA substrates such as 4.5S RNA. The protein component plays an auxiliary but essential role in vivo by binding to the 5'-leader sequence and broadening the substrate specificity of the ribozyme.</text>
</comment>
<evidence type="ECO:0000256" key="7">
    <source>
        <dbReference type="NCBIfam" id="TIGR00188"/>
    </source>
</evidence>
<dbReference type="HAMAP" id="MF_00227">
    <property type="entry name" value="RNase_P"/>
    <property type="match status" value="1"/>
</dbReference>
<dbReference type="GO" id="GO:0004526">
    <property type="term" value="F:ribonuclease P activity"/>
    <property type="evidence" value="ECO:0007669"/>
    <property type="project" value="UniProtKB-UniRule"/>
</dbReference>
<dbReference type="PANTHER" id="PTHR33992">
    <property type="entry name" value="RIBONUCLEASE P PROTEIN COMPONENT"/>
    <property type="match status" value="1"/>
</dbReference>
<keyword evidence="1 6" id="KW-0819">tRNA processing</keyword>
<keyword evidence="4 6" id="KW-0378">Hydrolase</keyword>
<dbReference type="Pfam" id="PF00825">
    <property type="entry name" value="Ribonuclease_P"/>
    <property type="match status" value="1"/>
</dbReference>
<dbReference type="GO" id="GO:0042781">
    <property type="term" value="F:3'-tRNA processing endoribonuclease activity"/>
    <property type="evidence" value="ECO:0007669"/>
    <property type="project" value="TreeGrafter"/>
</dbReference>
<comment type="subunit">
    <text evidence="6">Consists of a catalytic RNA component (M1 or rnpB) and a protein subunit.</text>
</comment>
<accession>A0A2M8EN53</accession>
<evidence type="ECO:0000256" key="4">
    <source>
        <dbReference type="ARBA" id="ARBA00022801"/>
    </source>
</evidence>
<evidence type="ECO:0000313" key="8">
    <source>
        <dbReference type="EMBL" id="PJC24158.1"/>
    </source>
</evidence>
<dbReference type="InterPro" id="IPR014721">
    <property type="entry name" value="Ribsml_uS5_D2-typ_fold_subgr"/>
</dbReference>
<name>A0A2M8EN53_9BACT</name>
<dbReference type="Gene3D" id="3.30.230.10">
    <property type="match status" value="1"/>
</dbReference>
<dbReference type="EC" id="3.1.26.5" evidence="6 7"/>
<keyword evidence="2 6" id="KW-0540">Nuclease</keyword>
<keyword evidence="5 6" id="KW-0694">RNA-binding</keyword>
<evidence type="ECO:0000256" key="6">
    <source>
        <dbReference type="HAMAP-Rule" id="MF_00227"/>
    </source>
</evidence>
<dbReference type="GO" id="GO:0001682">
    <property type="term" value="P:tRNA 5'-leader removal"/>
    <property type="evidence" value="ECO:0007669"/>
    <property type="project" value="UniProtKB-UniRule"/>
</dbReference>
<evidence type="ECO:0000256" key="3">
    <source>
        <dbReference type="ARBA" id="ARBA00022759"/>
    </source>
</evidence>
<evidence type="ECO:0000256" key="2">
    <source>
        <dbReference type="ARBA" id="ARBA00022722"/>
    </source>
</evidence>
<evidence type="ECO:0000256" key="1">
    <source>
        <dbReference type="ARBA" id="ARBA00022694"/>
    </source>
</evidence>
<dbReference type="PANTHER" id="PTHR33992:SF1">
    <property type="entry name" value="RIBONUCLEASE P PROTEIN COMPONENT"/>
    <property type="match status" value="1"/>
</dbReference>
<evidence type="ECO:0000313" key="9">
    <source>
        <dbReference type="Proteomes" id="UP000230251"/>
    </source>
</evidence>
<reference evidence="9" key="1">
    <citation type="submission" date="2017-09" db="EMBL/GenBank/DDBJ databases">
        <title>Depth-based differentiation of microbial function through sediment-hosted aquifers and enrichment of novel symbionts in the deep terrestrial subsurface.</title>
        <authorList>
            <person name="Probst A.J."/>
            <person name="Ladd B."/>
            <person name="Jarett J.K."/>
            <person name="Geller-Mcgrath D.E."/>
            <person name="Sieber C.M.K."/>
            <person name="Emerson J.B."/>
            <person name="Anantharaman K."/>
            <person name="Thomas B.C."/>
            <person name="Malmstrom R."/>
            <person name="Stieglmeier M."/>
            <person name="Klingl A."/>
            <person name="Woyke T."/>
            <person name="Ryan C.M."/>
            <person name="Banfield J.F."/>
        </authorList>
    </citation>
    <scope>NUCLEOTIDE SEQUENCE [LARGE SCALE GENOMIC DNA]</scope>
</reference>
<comment type="catalytic activity">
    <reaction evidence="6">
        <text>Endonucleolytic cleavage of RNA, removing 5'-extranucleotides from tRNA precursor.</text>
        <dbReference type="EC" id="3.1.26.5"/>
    </reaction>
</comment>
<dbReference type="SUPFAM" id="SSF54211">
    <property type="entry name" value="Ribosomal protein S5 domain 2-like"/>
    <property type="match status" value="1"/>
</dbReference>